<keyword evidence="3" id="KW-1185">Reference proteome</keyword>
<name>A0A939C1E3_9ACTN</name>
<dbReference type="Proteomes" id="UP000663792">
    <property type="component" value="Unassembled WGS sequence"/>
</dbReference>
<evidence type="ECO:0000256" key="1">
    <source>
        <dbReference type="SAM" id="MobiDB-lite"/>
    </source>
</evidence>
<proteinExistence type="predicted"/>
<feature type="compositionally biased region" description="Basic residues" evidence="1">
    <location>
        <begin position="1"/>
        <end position="18"/>
    </location>
</feature>
<dbReference type="RefSeq" id="WP_205259984.1">
    <property type="nucleotide sequence ID" value="NZ_JAERWK010000008.1"/>
</dbReference>
<accession>A0A939C1E3</accession>
<sequence>MSNRRHGRGRRQPVRRPHPPVARRPDDDPQQLELFQSLRRALRAESPLPLLATVSGLLDVTDTRHLDQSGDLRTRPALDELVGSFIGTSYAETTAALTVLQVLIGDGRLAGDIHQELNVRRHPLPTWLAGLSQARLEPDVWSLTHVLGDGDDYLFGATLPTGHPLSVLVYVDHNLGSVVKDAFVVDEPLEDLVIRLGSLLDGPDQVLVRTDPATVRATVESAIDMGVRTDPLLDSETWPAARPLVEWMVRMLPAGGSAPTRRTWSWQDRAEIATDFFASEHGRELDGPDQRIMFDQVLRFTTEVGTGDPWRWSAVTVEMVMADWLPRTVFEDEPRMRVLPDLLRAWITACHLRNGVGTELTAETLSAVDECEPVYLELISGSHRQLLFGAARAIAEAERVQSLTPDQFLLEYLAEEVGGPDALRDLDDEPLPDEAFDWDGVDAAIEPKVRAIIDACDTCAAELLDVEHRTAMRRLVARAVAGDPALFRRRSDPLRGAAAVAWAVTSGNRTAGAWSAGVSTRELLAHFGVSGSVSDRARTLLRAAGVADRLPGPLLLRDATLLVSSRRAEILRDRDQLASGT</sequence>
<organism evidence="2 3">
    <name type="scientific">Nakamurella leprariae</name>
    <dbReference type="NCBI Taxonomy" id="2803911"/>
    <lineage>
        <taxon>Bacteria</taxon>
        <taxon>Bacillati</taxon>
        <taxon>Actinomycetota</taxon>
        <taxon>Actinomycetes</taxon>
        <taxon>Nakamurellales</taxon>
        <taxon>Nakamurellaceae</taxon>
        <taxon>Nakamurella</taxon>
    </lineage>
</organism>
<dbReference type="EMBL" id="JAERWK010000008">
    <property type="protein sequence ID" value="MBM9467064.1"/>
    <property type="molecule type" value="Genomic_DNA"/>
</dbReference>
<feature type="region of interest" description="Disordered" evidence="1">
    <location>
        <begin position="1"/>
        <end position="29"/>
    </location>
</feature>
<gene>
    <name evidence="2" type="ORF">JL106_07185</name>
</gene>
<evidence type="ECO:0000313" key="3">
    <source>
        <dbReference type="Proteomes" id="UP000663792"/>
    </source>
</evidence>
<evidence type="ECO:0000313" key="2">
    <source>
        <dbReference type="EMBL" id="MBM9467064.1"/>
    </source>
</evidence>
<protein>
    <submittedName>
        <fullName evidence="2">Uncharacterized protein</fullName>
    </submittedName>
</protein>
<dbReference type="AlphaFoldDB" id="A0A939C1E3"/>
<comment type="caution">
    <text evidence="2">The sequence shown here is derived from an EMBL/GenBank/DDBJ whole genome shotgun (WGS) entry which is preliminary data.</text>
</comment>
<reference evidence="2" key="1">
    <citation type="submission" date="2021-01" db="EMBL/GenBank/DDBJ databases">
        <title>YIM 132084 draft genome.</title>
        <authorList>
            <person name="An D."/>
        </authorList>
    </citation>
    <scope>NUCLEOTIDE SEQUENCE</scope>
    <source>
        <strain evidence="2">YIM 132084</strain>
    </source>
</reference>